<evidence type="ECO:0000256" key="3">
    <source>
        <dbReference type="SAM" id="MobiDB-lite"/>
    </source>
</evidence>
<keyword evidence="4" id="KW-0812">Transmembrane</keyword>
<evidence type="ECO:0000259" key="5">
    <source>
        <dbReference type="PROSITE" id="PS51755"/>
    </source>
</evidence>
<feature type="domain" description="OmpR/PhoB-type" evidence="5">
    <location>
        <begin position="1"/>
        <end position="103"/>
    </location>
</feature>
<dbReference type="SUPFAM" id="SSF46894">
    <property type="entry name" value="C-terminal effector domain of the bipartite response regulators"/>
    <property type="match status" value="1"/>
</dbReference>
<keyword evidence="4" id="KW-1133">Transmembrane helix</keyword>
<evidence type="ECO:0000256" key="2">
    <source>
        <dbReference type="PROSITE-ProRule" id="PRU01091"/>
    </source>
</evidence>
<dbReference type="CDD" id="cd00383">
    <property type="entry name" value="trans_reg_C"/>
    <property type="match status" value="1"/>
</dbReference>
<dbReference type="InterPro" id="IPR011990">
    <property type="entry name" value="TPR-like_helical_dom_sf"/>
</dbReference>
<dbReference type="Proteomes" id="UP000649768">
    <property type="component" value="Unassembled WGS sequence"/>
</dbReference>
<dbReference type="EMBL" id="JACYTP010000004">
    <property type="protein sequence ID" value="MBD8512651.1"/>
    <property type="molecule type" value="Genomic_DNA"/>
</dbReference>
<feature type="region of interest" description="Disordered" evidence="3">
    <location>
        <begin position="108"/>
        <end position="127"/>
    </location>
</feature>
<dbReference type="InterPro" id="IPR036388">
    <property type="entry name" value="WH-like_DNA-bd_sf"/>
</dbReference>
<accession>A0ABR9BJW0</accession>
<dbReference type="InterPro" id="IPR016032">
    <property type="entry name" value="Sig_transdc_resp-reg_C-effctor"/>
</dbReference>
<dbReference type="RefSeq" id="WP_192015436.1">
    <property type="nucleotide sequence ID" value="NZ_JACYTP010000004.1"/>
</dbReference>
<keyword evidence="7" id="KW-1185">Reference proteome</keyword>
<keyword evidence="4" id="KW-0472">Membrane</keyword>
<organism evidence="6 7">
    <name type="scientific">Photobacterium arenosum</name>
    <dbReference type="NCBI Taxonomy" id="2774143"/>
    <lineage>
        <taxon>Bacteria</taxon>
        <taxon>Pseudomonadati</taxon>
        <taxon>Pseudomonadota</taxon>
        <taxon>Gammaproteobacteria</taxon>
        <taxon>Vibrionales</taxon>
        <taxon>Vibrionaceae</taxon>
        <taxon>Photobacterium</taxon>
    </lineage>
</organism>
<dbReference type="SUPFAM" id="SSF48452">
    <property type="entry name" value="TPR-like"/>
    <property type="match status" value="1"/>
</dbReference>
<proteinExistence type="predicted"/>
<feature type="DNA-binding region" description="OmpR/PhoB-type" evidence="2">
    <location>
        <begin position="1"/>
        <end position="103"/>
    </location>
</feature>
<keyword evidence="1 2" id="KW-0238">DNA-binding</keyword>
<dbReference type="Pfam" id="PF00486">
    <property type="entry name" value="Trans_reg_C"/>
    <property type="match status" value="1"/>
</dbReference>
<dbReference type="PROSITE" id="PS51755">
    <property type="entry name" value="OMPR_PHOB"/>
    <property type="match status" value="1"/>
</dbReference>
<dbReference type="InterPro" id="IPR001867">
    <property type="entry name" value="OmpR/PhoB-type_DNA-bd"/>
</dbReference>
<name>A0ABR9BJW0_9GAMM</name>
<dbReference type="Gene3D" id="1.10.10.10">
    <property type="entry name" value="Winged helix-like DNA-binding domain superfamily/Winged helix DNA-binding domain"/>
    <property type="match status" value="1"/>
</dbReference>
<comment type="caution">
    <text evidence="6">The sequence shown here is derived from an EMBL/GenBank/DDBJ whole genome shotgun (WGS) entry which is preliminary data.</text>
</comment>
<feature type="transmembrane region" description="Helical" evidence="4">
    <location>
        <begin position="134"/>
        <end position="152"/>
    </location>
</feature>
<evidence type="ECO:0000256" key="1">
    <source>
        <dbReference type="ARBA" id="ARBA00023125"/>
    </source>
</evidence>
<gene>
    <name evidence="6" type="ORF">IFO68_08095</name>
</gene>
<protein>
    <submittedName>
        <fullName evidence="6">Winged helix-turn-helix domain-containing protein</fullName>
    </submittedName>
</protein>
<evidence type="ECO:0000256" key="4">
    <source>
        <dbReference type="SAM" id="Phobius"/>
    </source>
</evidence>
<sequence>MACFQFAAFTFDPETGQLCQQTSAGQTDIHLRHKVSQLLTYLLTHPDQLISKDTLLDALWEHSEYRENSLTQSIRELRKALGDSAQNPQFIRTYPQRGYQWICPISEPRRQDVPSPTRQEARPEKRTRQISRPVLLSGLFTLLVLISGLWLMQRPVFLTAQNPPPLNAHRSTGLVVFPLINDTGKAEYDWVQLGLADMLSVQLNQNGPLSVIPPALAKAWLLDAELSWPALPAQIRTLLKQRGYEAALFASVRLHNKQQVLTFQVIYADGRTQQGSMSYPQLASAMHSVSHQLNRLLSPGDIRPEPQQAPAIAVQTLAQGRSLLQTQGAQAARKYFEAAHILEPESLWTQIQLAGTEVLLGQWPQATLRLQTLPEALVRKEPALYAAQRYWLAELSYRQGDSDAATLTDEAVRAADQSSDPQMRIMAYQLQAQLAWNEMDWETHNQLTQHITALLGKGQALRQDADQQFYLGRPASVGLERSPDNDLAANKERLFKALNFYRQLADQPRQAATLLAIAQNDQIEPPIRESSLSEAIAMYRDLGQPYELALALIYQGFYLMQSHQGRAADTFFTEARALAEQLGARRLLLDSEFYQAFATMDQGLDLQWLGKHGQQPQQLARAERAFSQLLTKGVSPLLQANIALFQGWIATDQHQISLAMEHLDRAGHLAQSLNLPLTQSYIRYSKMRIHLEQGNYAAVIALSSVTPITRLEAIYTARAHYELGHPERALTTLAQFQSDFPEQWQPEDEQRQQHYQQALQGRSIVLSAEPKAHLVYCESGWL</sequence>
<evidence type="ECO:0000313" key="6">
    <source>
        <dbReference type="EMBL" id="MBD8512651.1"/>
    </source>
</evidence>
<dbReference type="SMART" id="SM00862">
    <property type="entry name" value="Trans_reg_C"/>
    <property type="match status" value="1"/>
</dbReference>
<evidence type="ECO:0000313" key="7">
    <source>
        <dbReference type="Proteomes" id="UP000649768"/>
    </source>
</evidence>
<reference evidence="6 7" key="1">
    <citation type="submission" date="2020-09" db="EMBL/GenBank/DDBJ databases">
        <title>Photobacterium sp. CAU 1568 isolated from sand of Sido Beach.</title>
        <authorList>
            <person name="Kim W."/>
        </authorList>
    </citation>
    <scope>NUCLEOTIDE SEQUENCE [LARGE SCALE GENOMIC DNA]</scope>
    <source>
        <strain evidence="6 7">CAU 1568</strain>
    </source>
</reference>